<protein>
    <recommendedName>
        <fullName evidence="15">Polymeric immunoglobulin receptor</fullName>
    </recommendedName>
</protein>
<dbReference type="CDD" id="cd05716">
    <property type="entry name" value="IgV_pIgR_like"/>
    <property type="match status" value="1"/>
</dbReference>
<evidence type="ECO:0000256" key="14">
    <source>
        <dbReference type="ARBA" id="ARBA00049678"/>
    </source>
</evidence>
<evidence type="ECO:0000256" key="9">
    <source>
        <dbReference type="ARBA" id="ARBA00023157"/>
    </source>
</evidence>
<name>A0A8D2MP48_ZONAL</name>
<evidence type="ECO:0000256" key="10">
    <source>
        <dbReference type="ARBA" id="ARBA00023180"/>
    </source>
</evidence>
<comment type="function">
    <text evidence="12">Mediates selective transcytosis of polymeric IgA and IgM across mucosal epithelial cells. Binds polymeric IgA and IgM at the basolateral surface of epithelial cells. The complex is then transported across the cell to be secreted at the apical surface. During this process, a cleavage occurs that separates the extracellular (known as the secretory component) from the transmembrane segment.</text>
</comment>
<keyword evidence="9" id="KW-1015">Disulfide bond</keyword>
<evidence type="ECO:0000256" key="13">
    <source>
        <dbReference type="ARBA" id="ARBA00049604"/>
    </source>
</evidence>
<dbReference type="AlphaFoldDB" id="A0A8D2MP48"/>
<evidence type="ECO:0000313" key="17">
    <source>
        <dbReference type="Ensembl" id="ENSZALP00000009346.1"/>
    </source>
</evidence>
<dbReference type="InterPro" id="IPR050671">
    <property type="entry name" value="CD300_family_receptors"/>
</dbReference>
<dbReference type="SMART" id="SM00409">
    <property type="entry name" value="IG"/>
    <property type="match status" value="1"/>
</dbReference>
<accession>A0A8D2MP48</accession>
<dbReference type="SUPFAM" id="SSF48726">
    <property type="entry name" value="Immunoglobulin"/>
    <property type="match status" value="1"/>
</dbReference>
<keyword evidence="8" id="KW-0472">Membrane</keyword>
<evidence type="ECO:0000256" key="12">
    <source>
        <dbReference type="ARBA" id="ARBA00049599"/>
    </source>
</evidence>
<evidence type="ECO:0000256" key="4">
    <source>
        <dbReference type="ARBA" id="ARBA00022525"/>
    </source>
</evidence>
<evidence type="ECO:0000256" key="3">
    <source>
        <dbReference type="ARBA" id="ARBA00022475"/>
    </source>
</evidence>
<keyword evidence="5" id="KW-0812">Transmembrane</keyword>
<dbReference type="PROSITE" id="PS50835">
    <property type="entry name" value="IG_LIKE"/>
    <property type="match status" value="1"/>
</dbReference>
<sequence length="173" mass="19470">RCRRVLLWEGAGCTNITGKVGGSASFECLYDPLLNDSSRFWCKQRGRQCGTTIIDNNGRVQDTYEGRVTMFENPENKTLTIILNQLQEKDKGTYWCMSNQLREQQSSTDLTVVPGKGCALAVLCLLRSYRTTPREQSGFLGRDVSSKPELTPAALKLRQKCSVLQEGIHRKFS</sequence>
<dbReference type="GO" id="GO:0005886">
    <property type="term" value="C:plasma membrane"/>
    <property type="evidence" value="ECO:0007669"/>
    <property type="project" value="UniProtKB-SubCell"/>
</dbReference>
<dbReference type="GO" id="GO:0005576">
    <property type="term" value="C:extracellular region"/>
    <property type="evidence" value="ECO:0007669"/>
    <property type="project" value="UniProtKB-SubCell"/>
</dbReference>
<feature type="domain" description="Ig-like" evidence="16">
    <location>
        <begin position="21"/>
        <end position="113"/>
    </location>
</feature>
<organism evidence="17 18">
    <name type="scientific">Zonotrichia albicollis</name>
    <name type="common">White-throated sparrow</name>
    <name type="synonym">Fringilla albicollis</name>
    <dbReference type="NCBI Taxonomy" id="44394"/>
    <lineage>
        <taxon>Eukaryota</taxon>
        <taxon>Metazoa</taxon>
        <taxon>Chordata</taxon>
        <taxon>Craniata</taxon>
        <taxon>Vertebrata</taxon>
        <taxon>Euteleostomi</taxon>
        <taxon>Archelosauria</taxon>
        <taxon>Archosauria</taxon>
        <taxon>Dinosauria</taxon>
        <taxon>Saurischia</taxon>
        <taxon>Theropoda</taxon>
        <taxon>Coelurosauria</taxon>
        <taxon>Aves</taxon>
        <taxon>Neognathae</taxon>
        <taxon>Neoaves</taxon>
        <taxon>Telluraves</taxon>
        <taxon>Australaves</taxon>
        <taxon>Passeriformes</taxon>
        <taxon>Passerellidae</taxon>
        <taxon>Zonotrichia</taxon>
    </lineage>
</organism>
<comment type="function">
    <text evidence="13">Through its N-linked glycans ensures anchoring of secretory IgA (sIgA) molecules to mucus lining the epithelial surface to neutralize extracellular pathogens. On its own (free form) may act as a non-specific microbial scavenger to prevent pathogen interaction with epithelial cells.</text>
</comment>
<evidence type="ECO:0000256" key="11">
    <source>
        <dbReference type="ARBA" id="ARBA00023319"/>
    </source>
</evidence>
<keyword evidence="6" id="KW-0732">Signal</keyword>
<dbReference type="Pfam" id="PF07686">
    <property type="entry name" value="V-set"/>
    <property type="match status" value="1"/>
</dbReference>
<evidence type="ECO:0000256" key="1">
    <source>
        <dbReference type="ARBA" id="ARBA00004251"/>
    </source>
</evidence>
<reference evidence="17" key="1">
    <citation type="submission" date="2025-08" db="UniProtKB">
        <authorList>
            <consortium name="Ensembl"/>
        </authorList>
    </citation>
    <scope>IDENTIFICATION</scope>
</reference>
<evidence type="ECO:0000256" key="2">
    <source>
        <dbReference type="ARBA" id="ARBA00004613"/>
    </source>
</evidence>
<keyword evidence="4" id="KW-0964">Secreted</keyword>
<dbReference type="InterPro" id="IPR007110">
    <property type="entry name" value="Ig-like_dom"/>
</dbReference>
<evidence type="ECO:0000256" key="15">
    <source>
        <dbReference type="ARBA" id="ARBA00049745"/>
    </source>
</evidence>
<dbReference type="InterPro" id="IPR013783">
    <property type="entry name" value="Ig-like_fold"/>
</dbReference>
<proteinExistence type="predicted"/>
<evidence type="ECO:0000256" key="8">
    <source>
        <dbReference type="ARBA" id="ARBA00023136"/>
    </source>
</evidence>
<keyword evidence="10" id="KW-0325">Glycoprotein</keyword>
<evidence type="ECO:0000256" key="7">
    <source>
        <dbReference type="ARBA" id="ARBA00022989"/>
    </source>
</evidence>
<evidence type="ECO:0000256" key="6">
    <source>
        <dbReference type="ARBA" id="ARBA00022729"/>
    </source>
</evidence>
<evidence type="ECO:0000313" key="18">
    <source>
        <dbReference type="Proteomes" id="UP000694413"/>
    </source>
</evidence>
<dbReference type="Proteomes" id="UP000694413">
    <property type="component" value="Unassembled WGS sequence"/>
</dbReference>
<dbReference type="InterPro" id="IPR003599">
    <property type="entry name" value="Ig_sub"/>
</dbReference>
<keyword evidence="3" id="KW-1003">Cell membrane</keyword>
<dbReference type="Gene3D" id="2.60.40.10">
    <property type="entry name" value="Immunoglobulins"/>
    <property type="match status" value="1"/>
</dbReference>
<keyword evidence="18" id="KW-1185">Reference proteome</keyword>
<dbReference type="InterPro" id="IPR013106">
    <property type="entry name" value="Ig_V-set"/>
</dbReference>
<keyword evidence="7" id="KW-1133">Transmembrane helix</keyword>
<dbReference type="GO" id="GO:0004888">
    <property type="term" value="F:transmembrane signaling receptor activity"/>
    <property type="evidence" value="ECO:0007669"/>
    <property type="project" value="TreeGrafter"/>
</dbReference>
<reference evidence="17" key="2">
    <citation type="submission" date="2025-09" db="UniProtKB">
        <authorList>
            <consortium name="Ensembl"/>
        </authorList>
    </citation>
    <scope>IDENTIFICATION</scope>
</reference>
<dbReference type="Ensembl" id="ENSZALT00000013089.1">
    <property type="protein sequence ID" value="ENSZALP00000009346.1"/>
    <property type="gene ID" value="ENSZALG00000008060.1"/>
</dbReference>
<dbReference type="InterPro" id="IPR036179">
    <property type="entry name" value="Ig-like_dom_sf"/>
</dbReference>
<keyword evidence="11" id="KW-0393">Immunoglobulin domain</keyword>
<dbReference type="PANTHER" id="PTHR11860:SF82">
    <property type="entry name" value="POLYMERIC IMMUNOGLOBULIN RECEPTOR"/>
    <property type="match status" value="1"/>
</dbReference>
<evidence type="ECO:0000259" key="16">
    <source>
        <dbReference type="PROSITE" id="PS50835"/>
    </source>
</evidence>
<dbReference type="PANTHER" id="PTHR11860">
    <property type="entry name" value="POLYMERIC-IMMUNOGLOBULIN RECEPTOR"/>
    <property type="match status" value="1"/>
</dbReference>
<evidence type="ECO:0000256" key="5">
    <source>
        <dbReference type="ARBA" id="ARBA00022692"/>
    </source>
</evidence>
<comment type="subunit">
    <text evidence="14">Interacts (mainly via CDR1-like domain) with dimeric IgA. Interacts (mainly via CDR2-like domain) with pentameric IgM.</text>
</comment>
<comment type="subcellular location">
    <subcellularLocation>
        <location evidence="1">Cell membrane</location>
        <topology evidence="1">Single-pass type I membrane protein</topology>
    </subcellularLocation>
    <subcellularLocation>
        <location evidence="2">Secreted</location>
    </subcellularLocation>
</comment>